<dbReference type="AlphaFoldDB" id="X1P8X1"/>
<feature type="non-terminal residue" evidence="9">
    <location>
        <position position="1"/>
    </location>
</feature>
<evidence type="ECO:0000256" key="6">
    <source>
        <dbReference type="ARBA" id="ARBA00023136"/>
    </source>
</evidence>
<dbReference type="GO" id="GO:0022857">
    <property type="term" value="F:transmembrane transporter activity"/>
    <property type="evidence" value="ECO:0007669"/>
    <property type="project" value="InterPro"/>
</dbReference>
<feature type="transmembrane region" description="Helical" evidence="7">
    <location>
        <begin position="87"/>
        <end position="105"/>
    </location>
</feature>
<organism evidence="9">
    <name type="scientific">marine sediment metagenome</name>
    <dbReference type="NCBI Taxonomy" id="412755"/>
    <lineage>
        <taxon>unclassified sequences</taxon>
        <taxon>metagenomes</taxon>
        <taxon>ecological metagenomes</taxon>
    </lineage>
</organism>
<evidence type="ECO:0000256" key="1">
    <source>
        <dbReference type="ARBA" id="ARBA00004651"/>
    </source>
</evidence>
<dbReference type="InterPro" id="IPR020846">
    <property type="entry name" value="MFS_dom"/>
</dbReference>
<feature type="transmembrane region" description="Helical" evidence="7">
    <location>
        <begin position="7"/>
        <end position="27"/>
    </location>
</feature>
<feature type="transmembrane region" description="Helical" evidence="7">
    <location>
        <begin position="177"/>
        <end position="195"/>
    </location>
</feature>
<evidence type="ECO:0000256" key="3">
    <source>
        <dbReference type="ARBA" id="ARBA00022475"/>
    </source>
</evidence>
<dbReference type="InterPro" id="IPR050171">
    <property type="entry name" value="MFS_Transporters"/>
</dbReference>
<evidence type="ECO:0000256" key="7">
    <source>
        <dbReference type="SAM" id="Phobius"/>
    </source>
</evidence>
<dbReference type="SUPFAM" id="SSF103473">
    <property type="entry name" value="MFS general substrate transporter"/>
    <property type="match status" value="1"/>
</dbReference>
<dbReference type="Gene3D" id="1.20.1250.20">
    <property type="entry name" value="MFS general substrate transporter like domains"/>
    <property type="match status" value="1"/>
</dbReference>
<keyword evidence="4 7" id="KW-0812">Transmembrane</keyword>
<dbReference type="InterPro" id="IPR036259">
    <property type="entry name" value="MFS_trans_sf"/>
</dbReference>
<dbReference type="InterPro" id="IPR011701">
    <property type="entry name" value="MFS"/>
</dbReference>
<evidence type="ECO:0000256" key="5">
    <source>
        <dbReference type="ARBA" id="ARBA00022989"/>
    </source>
</evidence>
<comment type="subcellular location">
    <subcellularLocation>
        <location evidence="1">Cell membrane</location>
        <topology evidence="1">Multi-pass membrane protein</topology>
    </subcellularLocation>
</comment>
<feature type="transmembrane region" description="Helical" evidence="7">
    <location>
        <begin position="117"/>
        <end position="136"/>
    </location>
</feature>
<feature type="non-terminal residue" evidence="9">
    <location>
        <position position="196"/>
    </location>
</feature>
<evidence type="ECO:0000313" key="9">
    <source>
        <dbReference type="EMBL" id="GAI52303.1"/>
    </source>
</evidence>
<feature type="transmembrane region" description="Helical" evidence="7">
    <location>
        <begin position="142"/>
        <end position="165"/>
    </location>
</feature>
<keyword evidence="6 7" id="KW-0472">Membrane</keyword>
<comment type="caution">
    <text evidence="9">The sequence shown here is derived from an EMBL/GenBank/DDBJ whole genome shotgun (WGS) entry which is preliminary data.</text>
</comment>
<evidence type="ECO:0000256" key="2">
    <source>
        <dbReference type="ARBA" id="ARBA00022448"/>
    </source>
</evidence>
<accession>X1P8X1</accession>
<proteinExistence type="predicted"/>
<dbReference type="PROSITE" id="PS50850">
    <property type="entry name" value="MFS"/>
    <property type="match status" value="1"/>
</dbReference>
<gene>
    <name evidence="9" type="ORF">S06H3_59815</name>
</gene>
<dbReference type="Pfam" id="PF07690">
    <property type="entry name" value="MFS_1"/>
    <property type="match status" value="1"/>
</dbReference>
<dbReference type="EMBL" id="BARV01038926">
    <property type="protein sequence ID" value="GAI52303.1"/>
    <property type="molecule type" value="Genomic_DNA"/>
</dbReference>
<evidence type="ECO:0000256" key="4">
    <source>
        <dbReference type="ARBA" id="ARBA00022692"/>
    </source>
</evidence>
<dbReference type="GO" id="GO:0005886">
    <property type="term" value="C:plasma membrane"/>
    <property type="evidence" value="ECO:0007669"/>
    <property type="project" value="UniProtKB-SubCell"/>
</dbReference>
<protein>
    <recommendedName>
        <fullName evidence="8">Major facilitator superfamily (MFS) profile domain-containing protein</fullName>
    </recommendedName>
</protein>
<keyword evidence="2" id="KW-0813">Transport</keyword>
<keyword evidence="5 7" id="KW-1133">Transmembrane helix</keyword>
<dbReference type="PANTHER" id="PTHR23517">
    <property type="entry name" value="RESISTANCE PROTEIN MDTM, PUTATIVE-RELATED-RELATED"/>
    <property type="match status" value="1"/>
</dbReference>
<feature type="domain" description="Major facilitator superfamily (MFS) profile" evidence="8">
    <location>
        <begin position="17"/>
        <end position="196"/>
    </location>
</feature>
<name>X1P8X1_9ZZZZ</name>
<reference evidence="9" key="1">
    <citation type="journal article" date="2014" name="Front. Microbiol.">
        <title>High frequency of phylogenetically diverse reductive dehalogenase-homologous genes in deep subseafloor sedimentary metagenomes.</title>
        <authorList>
            <person name="Kawai M."/>
            <person name="Futagami T."/>
            <person name="Toyoda A."/>
            <person name="Takaki Y."/>
            <person name="Nishi S."/>
            <person name="Hori S."/>
            <person name="Arai W."/>
            <person name="Tsubouchi T."/>
            <person name="Morono Y."/>
            <person name="Uchiyama I."/>
            <person name="Ito T."/>
            <person name="Fujiyama A."/>
            <person name="Inagaki F."/>
            <person name="Takami H."/>
        </authorList>
    </citation>
    <scope>NUCLEOTIDE SEQUENCE</scope>
    <source>
        <strain evidence="9">Expedition CK06-06</strain>
    </source>
</reference>
<keyword evidence="3" id="KW-1003">Cell membrane</keyword>
<evidence type="ECO:0000259" key="8">
    <source>
        <dbReference type="PROSITE" id="PS50850"/>
    </source>
</evidence>
<sequence length="196" mass="20842">DHYGMDVAFYSMGGLNLLAFLVAILFLPGIKQGKALSYPHSSFKEMGASNMVKGLFSYRLSFALGRAAFSCFLPIFATIYMDLTPTLIGMLLAINIVLMSLIQLYSGGLADRFSRRILVVLGGIISFSFLAALPLMHNFWQLLGLCIFGAIGGSISMPAASALTVDEGRKFGMGATMAMFAVAMSIGMAIGPILGG</sequence>
<feature type="transmembrane region" description="Helical" evidence="7">
    <location>
        <begin position="60"/>
        <end position="81"/>
    </location>
</feature>